<evidence type="ECO:0000256" key="1">
    <source>
        <dbReference type="SAM" id="MobiDB-lite"/>
    </source>
</evidence>
<dbReference type="Proteomes" id="UP000593571">
    <property type="component" value="Unassembled WGS sequence"/>
</dbReference>
<accession>A0A7J8FJ22</accession>
<keyword evidence="3" id="KW-1185">Reference proteome</keyword>
<organism evidence="2 3">
    <name type="scientific">Rousettus aegyptiacus</name>
    <name type="common">Egyptian fruit bat</name>
    <name type="synonym">Pteropus aegyptiacus</name>
    <dbReference type="NCBI Taxonomy" id="9407"/>
    <lineage>
        <taxon>Eukaryota</taxon>
        <taxon>Metazoa</taxon>
        <taxon>Chordata</taxon>
        <taxon>Craniata</taxon>
        <taxon>Vertebrata</taxon>
        <taxon>Euteleostomi</taxon>
        <taxon>Mammalia</taxon>
        <taxon>Eutheria</taxon>
        <taxon>Laurasiatheria</taxon>
        <taxon>Chiroptera</taxon>
        <taxon>Yinpterochiroptera</taxon>
        <taxon>Pteropodoidea</taxon>
        <taxon>Pteropodidae</taxon>
        <taxon>Rousettinae</taxon>
        <taxon>Rousettus</taxon>
    </lineage>
</organism>
<sequence length="130" mass="14686">MAPRVLPTLRRWPWTRAELQLPGVSAVSWFRSAVTHFRPRWQLLCLRAWRRGAVGWRKTRPWPPWWGGALSANAPLPTGPRPAGSDRTPALRHLEGRLMATPALAAQPGPGRRTRPRKFTDSGGEGDFFF</sequence>
<gene>
    <name evidence="2" type="ORF">HJG63_012048</name>
</gene>
<feature type="region of interest" description="Disordered" evidence="1">
    <location>
        <begin position="71"/>
        <end position="130"/>
    </location>
</feature>
<protein>
    <submittedName>
        <fullName evidence="2">Uncharacterized protein</fullName>
    </submittedName>
</protein>
<evidence type="ECO:0000313" key="3">
    <source>
        <dbReference type="Proteomes" id="UP000593571"/>
    </source>
</evidence>
<comment type="caution">
    <text evidence="2">The sequence shown here is derived from an EMBL/GenBank/DDBJ whole genome shotgun (WGS) entry which is preliminary data.</text>
</comment>
<proteinExistence type="predicted"/>
<name>A0A7J8FJ22_ROUAE</name>
<dbReference type="EMBL" id="JACASE010000007">
    <property type="protein sequence ID" value="KAF6447656.1"/>
    <property type="molecule type" value="Genomic_DNA"/>
</dbReference>
<evidence type="ECO:0000313" key="2">
    <source>
        <dbReference type="EMBL" id="KAF6447656.1"/>
    </source>
</evidence>
<dbReference type="AlphaFoldDB" id="A0A7J8FJ22"/>
<reference evidence="2 3" key="1">
    <citation type="journal article" date="2020" name="Nature">
        <title>Six reference-quality genomes reveal evolution of bat adaptations.</title>
        <authorList>
            <person name="Jebb D."/>
            <person name="Huang Z."/>
            <person name="Pippel M."/>
            <person name="Hughes G.M."/>
            <person name="Lavrichenko K."/>
            <person name="Devanna P."/>
            <person name="Winkler S."/>
            <person name="Jermiin L.S."/>
            <person name="Skirmuntt E.C."/>
            <person name="Katzourakis A."/>
            <person name="Burkitt-Gray L."/>
            <person name="Ray D.A."/>
            <person name="Sullivan K.A.M."/>
            <person name="Roscito J.G."/>
            <person name="Kirilenko B.M."/>
            <person name="Davalos L.M."/>
            <person name="Corthals A.P."/>
            <person name="Power M.L."/>
            <person name="Jones G."/>
            <person name="Ransome R.D."/>
            <person name="Dechmann D.K.N."/>
            <person name="Locatelli A.G."/>
            <person name="Puechmaille S.J."/>
            <person name="Fedrigo O."/>
            <person name="Jarvis E.D."/>
            <person name="Hiller M."/>
            <person name="Vernes S.C."/>
            <person name="Myers E.W."/>
            <person name="Teeling E.C."/>
        </authorList>
    </citation>
    <scope>NUCLEOTIDE SEQUENCE [LARGE SCALE GENOMIC DNA]</scope>
    <source>
        <strain evidence="2">MRouAeg1</strain>
        <tissue evidence="2">Muscle</tissue>
    </source>
</reference>